<dbReference type="GO" id="GO:0005085">
    <property type="term" value="F:guanyl-nucleotide exchange factor activity"/>
    <property type="evidence" value="ECO:0007669"/>
    <property type="project" value="InterPro"/>
</dbReference>
<evidence type="ECO:0000313" key="3">
    <source>
        <dbReference type="EMBL" id="KAG9351470.1"/>
    </source>
</evidence>
<dbReference type="InterPro" id="IPR044926">
    <property type="entry name" value="RGS_subdomain_2"/>
</dbReference>
<evidence type="ECO:0000313" key="4">
    <source>
        <dbReference type="Proteomes" id="UP000824540"/>
    </source>
</evidence>
<reference evidence="3" key="1">
    <citation type="thesis" date="2021" institute="BYU ScholarsArchive" country="Provo, UT, USA">
        <title>Applications of and Algorithms for Genome Assembly and Genomic Analyses with an Emphasis on Marine Teleosts.</title>
        <authorList>
            <person name="Pickett B.D."/>
        </authorList>
    </citation>
    <scope>NUCLEOTIDE SEQUENCE</scope>
    <source>
        <strain evidence="3">HI-2016</strain>
    </source>
</reference>
<protein>
    <recommendedName>
        <fullName evidence="2">Regulator of G protein signalling-like domain-containing protein</fullName>
    </recommendedName>
</protein>
<dbReference type="SUPFAM" id="SSF48097">
    <property type="entry name" value="Regulator of G-protein signaling, RGS"/>
    <property type="match status" value="1"/>
</dbReference>
<dbReference type="AlphaFoldDB" id="A0A8T2PH32"/>
<dbReference type="GO" id="GO:0007186">
    <property type="term" value="P:G protein-coupled receptor signaling pathway"/>
    <property type="evidence" value="ECO:0007669"/>
    <property type="project" value="TreeGrafter"/>
</dbReference>
<organism evidence="3 4">
    <name type="scientific">Albula glossodonta</name>
    <name type="common">roundjaw bonefish</name>
    <dbReference type="NCBI Taxonomy" id="121402"/>
    <lineage>
        <taxon>Eukaryota</taxon>
        <taxon>Metazoa</taxon>
        <taxon>Chordata</taxon>
        <taxon>Craniata</taxon>
        <taxon>Vertebrata</taxon>
        <taxon>Euteleostomi</taxon>
        <taxon>Actinopterygii</taxon>
        <taxon>Neopterygii</taxon>
        <taxon>Teleostei</taxon>
        <taxon>Albuliformes</taxon>
        <taxon>Albulidae</taxon>
        <taxon>Albula</taxon>
    </lineage>
</organism>
<accession>A0A8T2PH32</accession>
<feature type="domain" description="Regulator of G protein signalling-like" evidence="2">
    <location>
        <begin position="7"/>
        <end position="40"/>
    </location>
</feature>
<evidence type="ECO:0000256" key="1">
    <source>
        <dbReference type="SAM" id="MobiDB-lite"/>
    </source>
</evidence>
<dbReference type="Gene3D" id="1.10.167.10">
    <property type="entry name" value="Regulator of G-protein Signalling 4, domain 2"/>
    <property type="match status" value="1"/>
</dbReference>
<dbReference type="EMBL" id="JAFBMS010000006">
    <property type="protein sequence ID" value="KAG9351470.1"/>
    <property type="molecule type" value="Genomic_DNA"/>
</dbReference>
<gene>
    <name evidence="3" type="ORF">JZ751_022720</name>
</gene>
<dbReference type="GO" id="GO:0005737">
    <property type="term" value="C:cytoplasm"/>
    <property type="evidence" value="ECO:0007669"/>
    <property type="project" value="InterPro"/>
</dbReference>
<keyword evidence="4" id="KW-1185">Reference proteome</keyword>
<dbReference type="PANTHER" id="PTHR45872:SF3">
    <property type="entry name" value="RHO GUANINE NUCLEOTIDE EXCHANGE FACTOR 12"/>
    <property type="match status" value="1"/>
</dbReference>
<dbReference type="PANTHER" id="PTHR45872">
    <property type="entry name" value="RHO GUANINE NUCLEOTIDE EXCHANGE FACTOR 2, ISOFORM D"/>
    <property type="match status" value="1"/>
</dbReference>
<proteinExistence type="predicted"/>
<name>A0A8T2PH32_9TELE</name>
<sequence>MNYVLQLCYLYADLYKQTNSKETRRVFMDFHTFFMDRAAMSDLYTLQRPLQVRELCHRLTDPVADEELGPTSEQENLKVAVPEPIASELVHQVPILYLDRFSQSSPASPAAIQREEEARADPRGTPQAVCAGATG</sequence>
<feature type="region of interest" description="Disordered" evidence="1">
    <location>
        <begin position="103"/>
        <end position="135"/>
    </location>
</feature>
<dbReference type="InterPro" id="IPR015212">
    <property type="entry name" value="RGS-like_dom"/>
</dbReference>
<evidence type="ECO:0000259" key="2">
    <source>
        <dbReference type="Pfam" id="PF09128"/>
    </source>
</evidence>
<dbReference type="InterPro" id="IPR036305">
    <property type="entry name" value="RGS_sf"/>
</dbReference>
<comment type="caution">
    <text evidence="3">The sequence shown here is derived from an EMBL/GenBank/DDBJ whole genome shotgun (WGS) entry which is preliminary data.</text>
</comment>
<dbReference type="Proteomes" id="UP000824540">
    <property type="component" value="Unassembled WGS sequence"/>
</dbReference>
<dbReference type="Pfam" id="PF09128">
    <property type="entry name" value="RGS-like"/>
    <property type="match status" value="1"/>
</dbReference>
<feature type="compositionally biased region" description="Basic and acidic residues" evidence="1">
    <location>
        <begin position="113"/>
        <end position="122"/>
    </location>
</feature>
<dbReference type="GO" id="GO:0001664">
    <property type="term" value="F:G protein-coupled receptor binding"/>
    <property type="evidence" value="ECO:0007669"/>
    <property type="project" value="TreeGrafter"/>
</dbReference>